<organism evidence="3 4">
    <name type="scientific">Botrytis porri</name>
    <dbReference type="NCBI Taxonomy" id="87229"/>
    <lineage>
        <taxon>Eukaryota</taxon>
        <taxon>Fungi</taxon>
        <taxon>Dikarya</taxon>
        <taxon>Ascomycota</taxon>
        <taxon>Pezizomycotina</taxon>
        <taxon>Leotiomycetes</taxon>
        <taxon>Helotiales</taxon>
        <taxon>Sclerotiniaceae</taxon>
        <taxon>Botrytis</taxon>
    </lineage>
</organism>
<dbReference type="InterPro" id="IPR011990">
    <property type="entry name" value="TPR-like_helical_dom_sf"/>
</dbReference>
<dbReference type="EMBL" id="PQXO01001328">
    <property type="protein sequence ID" value="TGO81126.1"/>
    <property type="molecule type" value="Genomic_DNA"/>
</dbReference>
<feature type="region of interest" description="Disordered" evidence="1">
    <location>
        <begin position="1"/>
        <end position="131"/>
    </location>
</feature>
<feature type="compositionally biased region" description="Polar residues" evidence="1">
    <location>
        <begin position="122"/>
        <end position="131"/>
    </location>
</feature>
<feature type="transmembrane region" description="Helical" evidence="2">
    <location>
        <begin position="284"/>
        <end position="306"/>
    </location>
</feature>
<keyword evidence="2" id="KW-0472">Membrane</keyword>
<evidence type="ECO:0000256" key="2">
    <source>
        <dbReference type="SAM" id="Phobius"/>
    </source>
</evidence>
<accession>A0A4Z1K6J4</accession>
<dbReference type="STRING" id="87229.A0A4Z1K6J4"/>
<comment type="caution">
    <text evidence="3">The sequence shown here is derived from an EMBL/GenBank/DDBJ whole genome shotgun (WGS) entry which is preliminary data.</text>
</comment>
<evidence type="ECO:0000256" key="1">
    <source>
        <dbReference type="SAM" id="MobiDB-lite"/>
    </source>
</evidence>
<keyword evidence="4" id="KW-1185">Reference proteome</keyword>
<gene>
    <name evidence="3" type="ORF">BPOR_1336g00020</name>
</gene>
<keyword evidence="2" id="KW-0812">Transmembrane</keyword>
<dbReference type="SUPFAM" id="SSF48452">
    <property type="entry name" value="TPR-like"/>
    <property type="match status" value="1"/>
</dbReference>
<evidence type="ECO:0000313" key="3">
    <source>
        <dbReference type="EMBL" id="TGO81126.1"/>
    </source>
</evidence>
<sequence length="331" mass="37168">MLERDSEVKRPSKDESFSRKHTQIDGAAEAERPVSLSKRPLNTPQPTRSLSGLQAMNLGEKNEESRAAVSDGISADSSSREASGSPPPRRSKAQPLQSPMDTDSRRQTTTSRRPKGKLWTPDQDSLFTRSSFDPSNIASIQANKTRAQAMKPGAHRSIKSSPQLMPRSAPHLNHESKPQGEDYTIILQPETRPISQVQLVAEVKGIYADLVMVEAKCIEVDNKQAGLTQGDSSQPKLNNEQWQVLIALYCTLLHEHHDLFLASQHSLASLALCRFTSKYTIPNYILVFIYLAYLMIALLYETILMFEDTWIEYPGDLTQYRIVIEDNNTRD</sequence>
<protein>
    <submittedName>
        <fullName evidence="3">Uncharacterized protein</fullName>
    </submittedName>
</protein>
<dbReference type="Proteomes" id="UP000297280">
    <property type="component" value="Unassembled WGS sequence"/>
</dbReference>
<feature type="compositionally biased region" description="Low complexity" evidence="1">
    <location>
        <begin position="74"/>
        <end position="84"/>
    </location>
</feature>
<reference evidence="3 4" key="1">
    <citation type="submission" date="2017-12" db="EMBL/GenBank/DDBJ databases">
        <title>Comparative genomics of Botrytis spp.</title>
        <authorList>
            <person name="Valero-Jimenez C.A."/>
            <person name="Tapia P."/>
            <person name="Veloso J."/>
            <person name="Silva-Moreno E."/>
            <person name="Staats M."/>
            <person name="Valdes J.H."/>
            <person name="Van Kan J.A.L."/>
        </authorList>
    </citation>
    <scope>NUCLEOTIDE SEQUENCE [LARGE SCALE GENOMIC DNA]</scope>
    <source>
        <strain evidence="3 4">MUCL3349</strain>
    </source>
</reference>
<evidence type="ECO:0000313" key="4">
    <source>
        <dbReference type="Proteomes" id="UP000297280"/>
    </source>
</evidence>
<feature type="region of interest" description="Disordered" evidence="1">
    <location>
        <begin position="153"/>
        <end position="177"/>
    </location>
</feature>
<feature type="compositionally biased region" description="Basic and acidic residues" evidence="1">
    <location>
        <begin position="1"/>
        <end position="18"/>
    </location>
</feature>
<keyword evidence="2" id="KW-1133">Transmembrane helix</keyword>
<proteinExistence type="predicted"/>
<feature type="compositionally biased region" description="Polar residues" evidence="1">
    <location>
        <begin position="40"/>
        <end position="54"/>
    </location>
</feature>
<name>A0A4Z1K6J4_9HELO</name>
<dbReference type="AlphaFoldDB" id="A0A4Z1K6J4"/>